<evidence type="ECO:0000256" key="2">
    <source>
        <dbReference type="ARBA" id="ARBA00005816"/>
    </source>
</evidence>
<evidence type="ECO:0000256" key="7">
    <source>
        <dbReference type="ARBA" id="ARBA00023242"/>
    </source>
</evidence>
<keyword evidence="8" id="KW-0131">Cell cycle</keyword>
<keyword evidence="7" id="KW-0539">Nucleus</keyword>
<evidence type="ECO:0000313" key="13">
    <source>
        <dbReference type="EMBL" id="GFG41071.1"/>
    </source>
</evidence>
<dbReference type="AlphaFoldDB" id="A0A6L2Q835"/>
<accession>A0A6L2Q835</accession>
<feature type="domain" description="N-acetyltransferase ESCO zinc-finger" evidence="11">
    <location>
        <begin position="579"/>
        <end position="617"/>
    </location>
</feature>
<feature type="compositionally biased region" description="Low complexity" evidence="10">
    <location>
        <begin position="44"/>
        <end position="55"/>
    </location>
</feature>
<sequence>MERSVVDSVSSNMNVKTPKSARKRILFSGSPADESDDETLGHMSPLSSSSPDRYSSPPPSPQWLLETPPSKRVGSQSPIGTVQRKTGSPKSRLCLFDLYGPSVQKLPLSKTQDSRAQHKGKMDPVTNMERVEESPMKGPVNMGLITPFKCLAGDNKQNEETPKQKSQKVVIEESPDIVSAAAPVKALQKSNPDNEANTVLKAFHTFTGVNKLTSLSASSFYHSSRARAALFPEHSSASRNTVSSVTGSKKRKRLPSAESYSQTSSLFRSNKQMAKRRKVGEINAGVYHRIKKHRKKKVMYKHPVDTAQPKIMPEDRILSYLDKTEQSITDTKNFVNNEKDVPLTPDTVEPICPASPQPGPTRKFFKTQRTLKINTSATVTVDKNIKLKVSNGKFFLSKPELKSKSCKVNQVGVSKSYQNGKNGMFVENGTAEVMQETVRDNVEILLKNLEESPKKDNLPPAGDVQSPNHYISSITTSTSSLAIHDDPLPEVVPQTSLTLSCPSDGSASGASTEENQKGFLFMDLQEAENTTEDDMAKENHNKYFPVFYKSSAHKTLADMTNVTKQHAKKRPWRSIGDNQYLIDAGQKKFGATQCKECCIVYQIGDPEDEMSHKKYHDSAINLKFAPWKQERVVAYYGRDRVILIKPNDPKSWLNKVKNVMNVVDKELGYVDAELGNFNNSQIYLYVMDKQVTGCVVAHPITFAYKMLNSVIEGCDCCSEESYPAKCGVSRVWVEKNYRRKKIASRLMDCVRSSFIYGYILGMDEFAFSAPTIAGKAFAEKYTGTMNYLVYT</sequence>
<dbReference type="GO" id="GO:0061733">
    <property type="term" value="F:protein-lysine-acetyltransferase activity"/>
    <property type="evidence" value="ECO:0007669"/>
    <property type="project" value="TreeGrafter"/>
</dbReference>
<feature type="compositionally biased region" description="Polar residues" evidence="10">
    <location>
        <begin position="73"/>
        <end position="89"/>
    </location>
</feature>
<keyword evidence="4" id="KW-0479">Metal-binding</keyword>
<feature type="domain" description="N-acetyltransferase ESCO acetyl-transferase" evidence="12">
    <location>
        <begin position="722"/>
        <end position="790"/>
    </location>
</feature>
<comment type="subcellular location">
    <subcellularLocation>
        <location evidence="1">Nucleus</location>
    </subcellularLocation>
</comment>
<keyword evidence="9" id="KW-0012">Acyltransferase</keyword>
<comment type="similarity">
    <text evidence="2">Belongs to the acetyltransferase family. ECO subfamily.</text>
</comment>
<dbReference type="Gene3D" id="3.40.630.30">
    <property type="match status" value="1"/>
</dbReference>
<dbReference type="Pfam" id="PF13878">
    <property type="entry name" value="zf-C2H2_3"/>
    <property type="match status" value="1"/>
</dbReference>
<evidence type="ECO:0000256" key="10">
    <source>
        <dbReference type="SAM" id="MobiDB-lite"/>
    </source>
</evidence>
<evidence type="ECO:0000256" key="5">
    <source>
        <dbReference type="ARBA" id="ARBA00022771"/>
    </source>
</evidence>
<reference evidence="14" key="1">
    <citation type="submission" date="2020-01" db="EMBL/GenBank/DDBJ databases">
        <title>Draft genome sequence of the Termite Coptotermes fromosanus.</title>
        <authorList>
            <person name="Itakura S."/>
            <person name="Yosikawa Y."/>
            <person name="Umezawa K."/>
        </authorList>
    </citation>
    <scope>NUCLEOTIDE SEQUENCE [LARGE SCALE GENOMIC DNA]</scope>
</reference>
<feature type="compositionally biased region" description="Polar residues" evidence="10">
    <location>
        <begin position="235"/>
        <end position="247"/>
    </location>
</feature>
<comment type="caution">
    <text evidence="13">The sequence shown here is derived from an EMBL/GenBank/DDBJ whole genome shotgun (WGS) entry which is preliminary data.</text>
</comment>
<dbReference type="InterPro" id="IPR016181">
    <property type="entry name" value="Acyl_CoA_acyltransferase"/>
</dbReference>
<gene>
    <name evidence="13" type="ORF">Cfor_07069</name>
</gene>
<feature type="region of interest" description="Disordered" evidence="10">
    <location>
        <begin position="336"/>
        <end position="363"/>
    </location>
</feature>
<evidence type="ECO:0000256" key="1">
    <source>
        <dbReference type="ARBA" id="ARBA00004123"/>
    </source>
</evidence>
<dbReference type="InterPro" id="IPR028005">
    <property type="entry name" value="AcTrfase_ESCO_Znf_dom"/>
</dbReference>
<dbReference type="InterPro" id="IPR028009">
    <property type="entry name" value="ESCO_Acetyltransf_dom"/>
</dbReference>
<evidence type="ECO:0000313" key="14">
    <source>
        <dbReference type="Proteomes" id="UP000502823"/>
    </source>
</evidence>
<feature type="region of interest" description="Disordered" evidence="10">
    <location>
        <begin position="493"/>
        <end position="512"/>
    </location>
</feature>
<evidence type="ECO:0000259" key="12">
    <source>
        <dbReference type="Pfam" id="PF13880"/>
    </source>
</evidence>
<evidence type="ECO:0000259" key="11">
    <source>
        <dbReference type="Pfam" id="PF13878"/>
    </source>
</evidence>
<feature type="region of interest" description="Disordered" evidence="10">
    <location>
        <begin position="1"/>
        <end position="90"/>
    </location>
</feature>
<feature type="compositionally biased region" description="Polar residues" evidence="10">
    <location>
        <begin position="258"/>
        <end position="272"/>
    </location>
</feature>
<proteinExistence type="inferred from homology"/>
<dbReference type="SUPFAM" id="SSF55729">
    <property type="entry name" value="Acyl-CoA N-acyltransferases (Nat)"/>
    <property type="match status" value="1"/>
</dbReference>
<dbReference type="GO" id="GO:0000785">
    <property type="term" value="C:chromatin"/>
    <property type="evidence" value="ECO:0007669"/>
    <property type="project" value="TreeGrafter"/>
</dbReference>
<keyword evidence="14" id="KW-1185">Reference proteome</keyword>
<evidence type="ECO:0000256" key="8">
    <source>
        <dbReference type="ARBA" id="ARBA00023306"/>
    </source>
</evidence>
<feature type="region of interest" description="Disordered" evidence="10">
    <location>
        <begin position="450"/>
        <end position="471"/>
    </location>
</feature>
<feature type="compositionally biased region" description="Low complexity" evidence="10">
    <location>
        <begin position="1"/>
        <end position="15"/>
    </location>
</feature>
<dbReference type="InParanoid" id="A0A6L2Q835"/>
<dbReference type="EMBL" id="BLKM01003063">
    <property type="protein sequence ID" value="GFG41071.1"/>
    <property type="molecule type" value="Genomic_DNA"/>
</dbReference>
<dbReference type="GO" id="GO:0008270">
    <property type="term" value="F:zinc ion binding"/>
    <property type="evidence" value="ECO:0007669"/>
    <property type="project" value="UniProtKB-KW"/>
</dbReference>
<name>A0A6L2Q835_COPFO</name>
<evidence type="ECO:0000256" key="4">
    <source>
        <dbReference type="ARBA" id="ARBA00022723"/>
    </source>
</evidence>
<feature type="region of interest" description="Disordered" evidence="10">
    <location>
        <begin position="232"/>
        <end position="278"/>
    </location>
</feature>
<evidence type="ECO:0000256" key="9">
    <source>
        <dbReference type="ARBA" id="ARBA00023315"/>
    </source>
</evidence>
<keyword evidence="6" id="KW-0862">Zinc</keyword>
<dbReference type="GO" id="GO:0005634">
    <property type="term" value="C:nucleus"/>
    <property type="evidence" value="ECO:0007669"/>
    <property type="project" value="UniProtKB-SubCell"/>
</dbReference>
<protein>
    <recommendedName>
        <fullName evidence="15">N-acetyltransferase domain-containing protein</fullName>
    </recommendedName>
</protein>
<dbReference type="PANTHER" id="PTHR45884:SF2">
    <property type="entry name" value="N-ACETYLTRANSFERASE ECO"/>
    <property type="match status" value="1"/>
</dbReference>
<dbReference type="Pfam" id="PF13880">
    <property type="entry name" value="Acetyltransf_13"/>
    <property type="match status" value="1"/>
</dbReference>
<evidence type="ECO:0000256" key="6">
    <source>
        <dbReference type="ARBA" id="ARBA00022833"/>
    </source>
</evidence>
<dbReference type="GO" id="GO:0007064">
    <property type="term" value="P:mitotic sister chromatid cohesion"/>
    <property type="evidence" value="ECO:0007669"/>
    <property type="project" value="TreeGrafter"/>
</dbReference>
<dbReference type="FunCoup" id="A0A6L2Q835">
    <property type="interactions" value="718"/>
</dbReference>
<evidence type="ECO:0008006" key="15">
    <source>
        <dbReference type="Google" id="ProtNLM"/>
    </source>
</evidence>
<dbReference type="PANTHER" id="PTHR45884">
    <property type="entry name" value="N-ACETYLTRANSFERASE ECO"/>
    <property type="match status" value="1"/>
</dbReference>
<dbReference type="OrthoDB" id="428854at2759"/>
<evidence type="ECO:0000256" key="3">
    <source>
        <dbReference type="ARBA" id="ARBA00022679"/>
    </source>
</evidence>
<keyword evidence="3" id="KW-0808">Transferase</keyword>
<keyword evidence="5" id="KW-0863">Zinc-finger</keyword>
<organism evidence="13 14">
    <name type="scientific">Coptotermes formosanus</name>
    <name type="common">Formosan subterranean termite</name>
    <dbReference type="NCBI Taxonomy" id="36987"/>
    <lineage>
        <taxon>Eukaryota</taxon>
        <taxon>Metazoa</taxon>
        <taxon>Ecdysozoa</taxon>
        <taxon>Arthropoda</taxon>
        <taxon>Hexapoda</taxon>
        <taxon>Insecta</taxon>
        <taxon>Pterygota</taxon>
        <taxon>Neoptera</taxon>
        <taxon>Polyneoptera</taxon>
        <taxon>Dictyoptera</taxon>
        <taxon>Blattodea</taxon>
        <taxon>Blattoidea</taxon>
        <taxon>Termitoidae</taxon>
        <taxon>Rhinotermitidae</taxon>
        <taxon>Coptotermes</taxon>
    </lineage>
</organism>
<dbReference type="Proteomes" id="UP000502823">
    <property type="component" value="Unassembled WGS sequence"/>
</dbReference>